<gene>
    <name evidence="3" type="ORF">STIAU_6095</name>
</gene>
<organism evidence="3 4">
    <name type="scientific">Stigmatella aurantiaca (strain DW4/3-1)</name>
    <dbReference type="NCBI Taxonomy" id="378806"/>
    <lineage>
        <taxon>Bacteria</taxon>
        <taxon>Pseudomonadati</taxon>
        <taxon>Myxococcota</taxon>
        <taxon>Myxococcia</taxon>
        <taxon>Myxococcales</taxon>
        <taxon>Cystobacterineae</taxon>
        <taxon>Archangiaceae</taxon>
        <taxon>Stigmatella</taxon>
    </lineage>
</organism>
<dbReference type="PANTHER" id="PTHR38447:SF1">
    <property type="entry name" value="RNA POLYMERASE-BINDING TRANSCRIPTION FACTOR CARD"/>
    <property type="match status" value="1"/>
</dbReference>
<evidence type="ECO:0000313" key="4">
    <source>
        <dbReference type="Proteomes" id="UP000032702"/>
    </source>
</evidence>
<dbReference type="InterPro" id="IPR003711">
    <property type="entry name" value="CarD-like/TRCF_RID"/>
</dbReference>
<dbReference type="Gene3D" id="2.40.10.170">
    <property type="match status" value="1"/>
</dbReference>
<comment type="caution">
    <text evidence="3">The sequence shown here is derived from an EMBL/GenBank/DDBJ whole genome shotgun (WGS) entry which is preliminary data.</text>
</comment>
<dbReference type="Pfam" id="PF21095">
    <property type="entry name" value="CarD_C"/>
    <property type="match status" value="1"/>
</dbReference>
<feature type="compositionally biased region" description="Basic residues" evidence="1">
    <location>
        <begin position="303"/>
        <end position="318"/>
    </location>
</feature>
<reference evidence="3 4" key="1">
    <citation type="submission" date="2006-04" db="EMBL/GenBank/DDBJ databases">
        <authorList>
            <person name="Nierman W.C."/>
        </authorList>
    </citation>
    <scope>NUCLEOTIDE SEQUENCE [LARGE SCALE GENOMIC DNA]</scope>
    <source>
        <strain evidence="3 4">DW4/3-1</strain>
    </source>
</reference>
<feature type="region of interest" description="Disordered" evidence="1">
    <location>
        <begin position="239"/>
        <end position="361"/>
    </location>
</feature>
<dbReference type="SMART" id="SM01058">
    <property type="entry name" value="CarD_TRCF"/>
    <property type="match status" value="1"/>
</dbReference>
<feature type="compositionally biased region" description="Low complexity" evidence="1">
    <location>
        <begin position="338"/>
        <end position="350"/>
    </location>
</feature>
<dbReference type="SUPFAM" id="SSF141259">
    <property type="entry name" value="CarD-like"/>
    <property type="match status" value="1"/>
</dbReference>
<dbReference type="InterPro" id="IPR036101">
    <property type="entry name" value="CarD-like/TRCF_RID_sf"/>
</dbReference>
<evidence type="ECO:0000259" key="2">
    <source>
        <dbReference type="SMART" id="SM01058"/>
    </source>
</evidence>
<feature type="domain" description="CarD-like/TRCF RNAP-interacting" evidence="2">
    <location>
        <begin position="41"/>
        <end position="151"/>
    </location>
</feature>
<feature type="compositionally biased region" description="Pro residues" evidence="1">
    <location>
        <begin position="351"/>
        <end position="361"/>
    </location>
</feature>
<dbReference type="AlphaFoldDB" id="Q09BK9"/>
<dbReference type="InterPro" id="IPR042215">
    <property type="entry name" value="CarD-like_C"/>
</dbReference>
<dbReference type="GO" id="GO:0003677">
    <property type="term" value="F:DNA binding"/>
    <property type="evidence" value="ECO:0007669"/>
    <property type="project" value="InterPro"/>
</dbReference>
<sequence length="361" mass="39235">MRERRAILGYSRGHPAALGATTAVRARCPYPTRGDMPEGLQLSVGDRVVYPNQGVCLISAIEVKEVAGQKLTFVTMRREEDGAVVMVPQAKVQAIGVRKVAGPAEVEQIYAFLRSDSDKADLDWKQRARTNLDRMTQGGILGLAEVVKGLQVLSELRPLPTKERELYDNARHLLVTEVAAALSIPEVNAEDSIDIVLFPPGKERPKRTVAEFKVRGEDDEDLGLDGDLLGLDSELDLPAEEEEAPAEEEPAEEPAGDEDEEAAPKKAKAPAEEEGAEGETPKRKRGRPPKPKPEGEAAEPAAPKKRGVVRPSPSRRARPPSPPPPRSGGARPRRSPRVRPSSESTPRSQGRPPPSRLPPPR</sequence>
<dbReference type="PANTHER" id="PTHR38447">
    <property type="entry name" value="TRANSCRIPTION FACTOR YDEB-RELATED"/>
    <property type="match status" value="1"/>
</dbReference>
<dbReference type="Pfam" id="PF02559">
    <property type="entry name" value="CarD_TRCF_RID"/>
    <property type="match status" value="1"/>
</dbReference>
<dbReference type="InterPro" id="IPR048792">
    <property type="entry name" value="CarD_C"/>
</dbReference>
<dbReference type="InterPro" id="IPR017956">
    <property type="entry name" value="AT_hook_DNA-bd_motif"/>
</dbReference>
<evidence type="ECO:0000256" key="1">
    <source>
        <dbReference type="SAM" id="MobiDB-lite"/>
    </source>
</evidence>
<dbReference type="Proteomes" id="UP000032702">
    <property type="component" value="Unassembled WGS sequence"/>
</dbReference>
<dbReference type="Gene3D" id="1.20.58.1290">
    <property type="entry name" value="CarD-like, C-terminal domain"/>
    <property type="match status" value="1"/>
</dbReference>
<proteinExistence type="predicted"/>
<dbReference type="InterPro" id="IPR052531">
    <property type="entry name" value="CarD-like_regulator"/>
</dbReference>
<feature type="compositionally biased region" description="Acidic residues" evidence="1">
    <location>
        <begin position="239"/>
        <end position="261"/>
    </location>
</feature>
<protein>
    <submittedName>
        <fullName evidence="3">Hmga-type transcription factor</fullName>
    </submittedName>
</protein>
<dbReference type="GO" id="GO:0009303">
    <property type="term" value="P:rRNA transcription"/>
    <property type="evidence" value="ECO:0007669"/>
    <property type="project" value="TreeGrafter"/>
</dbReference>
<evidence type="ECO:0000313" key="3">
    <source>
        <dbReference type="EMBL" id="EAU69120.1"/>
    </source>
</evidence>
<name>Q09BK9_STIAD</name>
<dbReference type="EMBL" id="AAMD01000008">
    <property type="protein sequence ID" value="EAU69120.1"/>
    <property type="molecule type" value="Genomic_DNA"/>
</dbReference>
<dbReference type="PRINTS" id="PR00929">
    <property type="entry name" value="ATHOOK"/>
</dbReference>
<accession>Q09BK9</accession>